<comment type="caution">
    <text evidence="2">The sequence shown here is derived from an EMBL/GenBank/DDBJ whole genome shotgun (WGS) entry which is preliminary data.</text>
</comment>
<keyword evidence="1" id="KW-0472">Membrane</keyword>
<keyword evidence="1" id="KW-1133">Transmembrane helix</keyword>
<evidence type="ECO:0000313" key="3">
    <source>
        <dbReference type="Proteomes" id="UP000824175"/>
    </source>
</evidence>
<sequence>MRKYEGWLPLLLAILLHAVVWLLEGQGWTLRSLPRAMLLVYTGLSIIIMLVYFYRRLVNHWHFRFLGKIISRVLLILVGGAMAFYLFAVGVFSCPIEHVGIHQGKKTVAVVNRVLWTNVTYHTYINPWFYGEQIGDSVFYFDLPPGVDPFESGDASFDE</sequence>
<dbReference type="AlphaFoldDB" id="A0A9D1KZR0"/>
<dbReference type="EMBL" id="DVMJ01000018">
    <property type="protein sequence ID" value="HIU12955.1"/>
    <property type="molecule type" value="Genomic_DNA"/>
</dbReference>
<evidence type="ECO:0000256" key="1">
    <source>
        <dbReference type="SAM" id="Phobius"/>
    </source>
</evidence>
<proteinExistence type="predicted"/>
<protein>
    <submittedName>
        <fullName evidence="2">Uncharacterized protein</fullName>
    </submittedName>
</protein>
<reference evidence="2" key="1">
    <citation type="submission" date="2020-10" db="EMBL/GenBank/DDBJ databases">
        <authorList>
            <person name="Gilroy R."/>
        </authorList>
    </citation>
    <scope>NUCLEOTIDE SEQUENCE</scope>
    <source>
        <strain evidence="2">CHK195-11698</strain>
    </source>
</reference>
<accession>A0A9D1KZR0</accession>
<feature type="transmembrane region" description="Helical" evidence="1">
    <location>
        <begin position="36"/>
        <end position="54"/>
    </location>
</feature>
<reference evidence="2" key="2">
    <citation type="journal article" date="2021" name="PeerJ">
        <title>Extensive microbial diversity within the chicken gut microbiome revealed by metagenomics and culture.</title>
        <authorList>
            <person name="Gilroy R."/>
            <person name="Ravi A."/>
            <person name="Getino M."/>
            <person name="Pursley I."/>
            <person name="Horton D.L."/>
            <person name="Alikhan N.F."/>
            <person name="Baker D."/>
            <person name="Gharbi K."/>
            <person name="Hall N."/>
            <person name="Watson M."/>
            <person name="Adriaenssens E.M."/>
            <person name="Foster-Nyarko E."/>
            <person name="Jarju S."/>
            <person name="Secka A."/>
            <person name="Antonio M."/>
            <person name="Oren A."/>
            <person name="Chaudhuri R.R."/>
            <person name="La Ragione R."/>
            <person name="Hildebrand F."/>
            <person name="Pallen M.J."/>
        </authorList>
    </citation>
    <scope>NUCLEOTIDE SEQUENCE</scope>
    <source>
        <strain evidence="2">CHK195-11698</strain>
    </source>
</reference>
<feature type="transmembrane region" description="Helical" evidence="1">
    <location>
        <begin position="6"/>
        <end position="24"/>
    </location>
</feature>
<organism evidence="2 3">
    <name type="scientific">Candidatus Fimiplasma intestinipullorum</name>
    <dbReference type="NCBI Taxonomy" id="2840825"/>
    <lineage>
        <taxon>Bacteria</taxon>
        <taxon>Bacillati</taxon>
        <taxon>Bacillota</taxon>
        <taxon>Clostridia</taxon>
        <taxon>Eubacteriales</taxon>
        <taxon>Candidatus Fimiplasma</taxon>
    </lineage>
</organism>
<evidence type="ECO:0000313" key="2">
    <source>
        <dbReference type="EMBL" id="HIU12955.1"/>
    </source>
</evidence>
<gene>
    <name evidence="2" type="ORF">IAD15_02675</name>
</gene>
<dbReference type="Proteomes" id="UP000824175">
    <property type="component" value="Unassembled WGS sequence"/>
</dbReference>
<feature type="transmembrane region" description="Helical" evidence="1">
    <location>
        <begin position="74"/>
        <end position="96"/>
    </location>
</feature>
<keyword evidence="1" id="KW-0812">Transmembrane</keyword>
<name>A0A9D1KZR0_9FIRM</name>